<protein>
    <submittedName>
        <fullName evidence="1">HAD-IIB family hydrolase</fullName>
    </submittedName>
</protein>
<dbReference type="GO" id="GO:0000287">
    <property type="term" value="F:magnesium ion binding"/>
    <property type="evidence" value="ECO:0007669"/>
    <property type="project" value="TreeGrafter"/>
</dbReference>
<dbReference type="InterPro" id="IPR036412">
    <property type="entry name" value="HAD-like_sf"/>
</dbReference>
<dbReference type="Pfam" id="PF08282">
    <property type="entry name" value="Hydrolase_3"/>
    <property type="match status" value="1"/>
</dbReference>
<keyword evidence="2" id="KW-1185">Reference proteome</keyword>
<dbReference type="GeneID" id="89520698"/>
<keyword evidence="1" id="KW-0378">Hydrolase</keyword>
<dbReference type="Proteomes" id="UP000298642">
    <property type="component" value="Chromosome"/>
</dbReference>
<accession>A0A4D7AU04</accession>
<evidence type="ECO:0000313" key="1">
    <source>
        <dbReference type="EMBL" id="QCI59476.1"/>
    </source>
</evidence>
<organism evidence="1 2">
    <name type="scientific">Dysosmobacter welbionis</name>
    <dbReference type="NCBI Taxonomy" id="2093857"/>
    <lineage>
        <taxon>Bacteria</taxon>
        <taxon>Bacillati</taxon>
        <taxon>Bacillota</taxon>
        <taxon>Clostridia</taxon>
        <taxon>Eubacteriales</taxon>
        <taxon>Oscillospiraceae</taxon>
        <taxon>Dysosmobacter</taxon>
    </lineage>
</organism>
<dbReference type="EMBL" id="CP034413">
    <property type="protein sequence ID" value="QCI59476.1"/>
    <property type="molecule type" value="Genomic_DNA"/>
</dbReference>
<sequence length="281" mass="30962">MGKFDGVLLASDFDNTLLNTETARRTGAEVPEVSRRNWEALEYFMAGGGRFAIATGRALAAFIKFADQVPMNAPGIVCNGAALYDFQKGEYLETILLDESTRRRGQETLDRFPTLAVEAYHIDNVIHAVRPNLYTRQHEHVTHVSVVEKPSLLDVPLPLGKIMFEEDHAVLEEVKAFLQSQPWAGEYEIFFSDRTLLEVTARGATKGGMVARLAERLGISRQHVYCAGDEANDLSMLTWAAEGFAPANCVPAVRACGATIVADADHDTLADIVSRLDKMYA</sequence>
<dbReference type="PANTHER" id="PTHR10000:SF8">
    <property type="entry name" value="HAD SUPERFAMILY HYDROLASE-LIKE, TYPE 3"/>
    <property type="match status" value="1"/>
</dbReference>
<gene>
    <name evidence="1" type="ORF">EIO64_09845</name>
</gene>
<dbReference type="InterPro" id="IPR006379">
    <property type="entry name" value="HAD-SF_hydro_IIB"/>
</dbReference>
<evidence type="ECO:0000313" key="2">
    <source>
        <dbReference type="Proteomes" id="UP000298642"/>
    </source>
</evidence>
<dbReference type="KEGG" id="obj:EIO64_09845"/>
<dbReference type="PANTHER" id="PTHR10000">
    <property type="entry name" value="PHOSPHOSERINE PHOSPHATASE"/>
    <property type="match status" value="1"/>
</dbReference>
<dbReference type="Gene3D" id="3.40.50.1000">
    <property type="entry name" value="HAD superfamily/HAD-like"/>
    <property type="match status" value="1"/>
</dbReference>
<name>A0A4D7AU04_9FIRM</name>
<proteinExistence type="predicted"/>
<dbReference type="InterPro" id="IPR023214">
    <property type="entry name" value="HAD_sf"/>
</dbReference>
<dbReference type="SUPFAM" id="SSF56784">
    <property type="entry name" value="HAD-like"/>
    <property type="match status" value="1"/>
</dbReference>
<dbReference type="AlphaFoldDB" id="A0A4D7AU04"/>
<dbReference type="GO" id="GO:0016791">
    <property type="term" value="F:phosphatase activity"/>
    <property type="evidence" value="ECO:0007669"/>
    <property type="project" value="TreeGrafter"/>
</dbReference>
<dbReference type="RefSeq" id="WP_119311831.1">
    <property type="nucleotide sequence ID" value="NZ_CP034413.3"/>
</dbReference>
<reference evidence="2" key="1">
    <citation type="submission" date="2018-12" db="EMBL/GenBank/DDBJ databases">
        <title>Dusodibacter welbiota gen. nov., sp. nov., isolated from human faeces and emended description of the Oscillibacter genus.</title>
        <authorList>
            <person name="Le Roy T."/>
            <person name="Van der Smissen P."/>
            <person name="Delzenne N."/>
            <person name="Muccioli G."/>
            <person name="Collet J.F."/>
            <person name="Cani P.D."/>
        </authorList>
    </citation>
    <scope>NUCLEOTIDE SEQUENCE [LARGE SCALE GENOMIC DNA]</scope>
    <source>
        <strain evidence="2">J115</strain>
    </source>
</reference>
<dbReference type="Gene3D" id="3.30.1240.10">
    <property type="match status" value="1"/>
</dbReference>
<dbReference type="NCBIfam" id="TIGR01484">
    <property type="entry name" value="HAD-SF-IIB"/>
    <property type="match status" value="1"/>
</dbReference>
<dbReference type="GO" id="GO:0005829">
    <property type="term" value="C:cytosol"/>
    <property type="evidence" value="ECO:0007669"/>
    <property type="project" value="TreeGrafter"/>
</dbReference>